<feature type="transmembrane region" description="Helical" evidence="6">
    <location>
        <begin position="552"/>
        <end position="572"/>
    </location>
</feature>
<dbReference type="GO" id="GO:0007165">
    <property type="term" value="P:signal transduction"/>
    <property type="evidence" value="ECO:0007669"/>
    <property type="project" value="TreeGrafter"/>
</dbReference>
<evidence type="ECO:0000313" key="9">
    <source>
        <dbReference type="Proteomes" id="UP000748531"/>
    </source>
</evidence>
<comment type="caution">
    <text evidence="8">The sequence shown here is derived from an EMBL/GenBank/DDBJ whole genome shotgun (WGS) entry which is preliminary data.</text>
</comment>
<organism evidence="8 9">
    <name type="scientific">Paragonimus heterotremus</name>
    <dbReference type="NCBI Taxonomy" id="100268"/>
    <lineage>
        <taxon>Eukaryota</taxon>
        <taxon>Metazoa</taxon>
        <taxon>Spiralia</taxon>
        <taxon>Lophotrochozoa</taxon>
        <taxon>Platyhelminthes</taxon>
        <taxon>Trematoda</taxon>
        <taxon>Digenea</taxon>
        <taxon>Plagiorchiida</taxon>
        <taxon>Troglotremata</taxon>
        <taxon>Troglotrematidae</taxon>
        <taxon>Paragonimus</taxon>
    </lineage>
</organism>
<proteinExistence type="inferred from homology"/>
<comment type="similarity">
    <text evidence="2">Belongs to the PA-phosphatase related phosphoesterase family.</text>
</comment>
<sequence length="645" mass="72780">MNTLPSIRSVNTFQNTDVRRSSVNNLRYPRATSLYLPTNEQDEESHTQLLPNTLYTGDRRAQTLGRPHQLTTGSRNLTNPLFDSVGSLDQTPWYRSYGQPVRTSPPRINLPLRPCDSSGFATARDIQSTMRIPVPRSPGRTSAYSAAGSRRFPESSVRGSYERRAPRQPRRCLGGLDCLCCKPENNCSSDGWFYADRRVQTICVNLWSDWIPLHHRTFRCPALPPGYDESSLQITNPLLKQYLEQKRPPSITPAPTFGRPVDGSFRSKKTNPFGEPATHDAFPQPDAWDADLGLMPPPNLNPMTYDPMLGLTTTRLYGPTYEREPSGWMRTREQWRKLNQASPYNYVSTGSIFIGCITIPLVTILCIEITASCLTCCQPFDEKTGNRFRSIRRVIGRLYRFSVTYIFGLLTVILLASILKASVGRLRPNFIAICRPAPTVCPRWSALLQSAGLHQPDTAVSDQAYLTYLAQESARQGFYLVPKTTTISPNVREAKQDGGFLTDTDCTEKRVLKLKYARTSFPSLAAAMTMYSTIFICVYITYNLRYLRRTCFCIPVSLLLGGCLANLFLGLGRVVHRENWLEDVLVGWGLGVIIAAYVLYRALHSNNGDKNVSNAALQAQLNHIQNLLQNNHDYRQNELKMMKYL</sequence>
<protein>
    <recommendedName>
        <fullName evidence="7">Phosphatidic acid phosphatase type 2/haloperoxidase domain-containing protein</fullName>
    </recommendedName>
</protein>
<dbReference type="GO" id="GO:0046839">
    <property type="term" value="P:phospholipid dephosphorylation"/>
    <property type="evidence" value="ECO:0007669"/>
    <property type="project" value="TreeGrafter"/>
</dbReference>
<dbReference type="AlphaFoldDB" id="A0A8J4WGR3"/>
<accession>A0A8J4WGR3</accession>
<dbReference type="GO" id="GO:0008195">
    <property type="term" value="F:phosphatidate phosphatase activity"/>
    <property type="evidence" value="ECO:0007669"/>
    <property type="project" value="TreeGrafter"/>
</dbReference>
<dbReference type="EMBL" id="LUCH01002791">
    <property type="protein sequence ID" value="KAF5400973.1"/>
    <property type="molecule type" value="Genomic_DNA"/>
</dbReference>
<evidence type="ECO:0000256" key="1">
    <source>
        <dbReference type="ARBA" id="ARBA00004141"/>
    </source>
</evidence>
<name>A0A8J4WGR3_9TREM</name>
<dbReference type="SUPFAM" id="SSF48317">
    <property type="entry name" value="Acid phosphatase/Vanadium-dependent haloperoxidase"/>
    <property type="match status" value="1"/>
</dbReference>
<feature type="transmembrane region" description="Helical" evidence="6">
    <location>
        <begin position="521"/>
        <end position="540"/>
    </location>
</feature>
<feature type="domain" description="Phosphatidic acid phosphatase type 2/haloperoxidase" evidence="7">
    <location>
        <begin position="403"/>
        <end position="600"/>
    </location>
</feature>
<dbReference type="InterPro" id="IPR000326">
    <property type="entry name" value="PAP2/HPO"/>
</dbReference>
<keyword evidence="4 6" id="KW-1133">Transmembrane helix</keyword>
<feature type="transmembrane region" description="Helical" evidence="6">
    <location>
        <begin position="352"/>
        <end position="377"/>
    </location>
</feature>
<dbReference type="InterPro" id="IPR043216">
    <property type="entry name" value="PAP-like"/>
</dbReference>
<keyword evidence="3 6" id="KW-0812">Transmembrane</keyword>
<dbReference type="OrthoDB" id="8907274at2759"/>
<feature type="transmembrane region" description="Helical" evidence="6">
    <location>
        <begin position="584"/>
        <end position="603"/>
    </location>
</feature>
<dbReference type="PANTHER" id="PTHR10165:SF174">
    <property type="entry name" value="PHOSPHATIDIC ACID PHOSPHATASE TYPE 2_HALOPEROXIDASE DOMAIN-CONTAINING PROTEIN"/>
    <property type="match status" value="1"/>
</dbReference>
<dbReference type="InterPro" id="IPR036938">
    <property type="entry name" value="PAP2/HPO_sf"/>
</dbReference>
<dbReference type="PANTHER" id="PTHR10165">
    <property type="entry name" value="LIPID PHOSPHATE PHOSPHATASE"/>
    <property type="match status" value="1"/>
</dbReference>
<feature type="transmembrane region" description="Helical" evidence="6">
    <location>
        <begin position="398"/>
        <end position="419"/>
    </location>
</feature>
<evidence type="ECO:0000313" key="8">
    <source>
        <dbReference type="EMBL" id="KAF5400973.1"/>
    </source>
</evidence>
<dbReference type="GO" id="GO:0005886">
    <property type="term" value="C:plasma membrane"/>
    <property type="evidence" value="ECO:0007669"/>
    <property type="project" value="TreeGrafter"/>
</dbReference>
<keyword evidence="5 6" id="KW-0472">Membrane</keyword>
<evidence type="ECO:0000256" key="3">
    <source>
        <dbReference type="ARBA" id="ARBA00022692"/>
    </source>
</evidence>
<comment type="subcellular location">
    <subcellularLocation>
        <location evidence="1">Membrane</location>
        <topology evidence="1">Multi-pass membrane protein</topology>
    </subcellularLocation>
</comment>
<dbReference type="Gene3D" id="1.20.144.10">
    <property type="entry name" value="Phosphatidic acid phosphatase type 2/haloperoxidase"/>
    <property type="match status" value="1"/>
</dbReference>
<dbReference type="GO" id="GO:0006644">
    <property type="term" value="P:phospholipid metabolic process"/>
    <property type="evidence" value="ECO:0007669"/>
    <property type="project" value="InterPro"/>
</dbReference>
<dbReference type="Pfam" id="PF01569">
    <property type="entry name" value="PAP2"/>
    <property type="match status" value="1"/>
</dbReference>
<gene>
    <name evidence="8" type="ORF">PHET_05895</name>
</gene>
<keyword evidence="9" id="KW-1185">Reference proteome</keyword>
<dbReference type="Proteomes" id="UP000748531">
    <property type="component" value="Unassembled WGS sequence"/>
</dbReference>
<evidence type="ECO:0000256" key="5">
    <source>
        <dbReference type="ARBA" id="ARBA00023136"/>
    </source>
</evidence>
<reference evidence="8" key="1">
    <citation type="submission" date="2019-05" db="EMBL/GenBank/DDBJ databases">
        <title>Annotation for the trematode Paragonimus heterotremus.</title>
        <authorList>
            <person name="Choi Y.-J."/>
        </authorList>
    </citation>
    <scope>NUCLEOTIDE SEQUENCE</scope>
    <source>
        <strain evidence="8">LC</strain>
    </source>
</reference>
<evidence type="ECO:0000256" key="2">
    <source>
        <dbReference type="ARBA" id="ARBA00008816"/>
    </source>
</evidence>
<evidence type="ECO:0000256" key="6">
    <source>
        <dbReference type="SAM" id="Phobius"/>
    </source>
</evidence>
<evidence type="ECO:0000259" key="7">
    <source>
        <dbReference type="Pfam" id="PF01569"/>
    </source>
</evidence>
<evidence type="ECO:0000256" key="4">
    <source>
        <dbReference type="ARBA" id="ARBA00022989"/>
    </source>
</evidence>